<dbReference type="GO" id="GO:0008658">
    <property type="term" value="F:penicillin binding"/>
    <property type="evidence" value="ECO:0007669"/>
    <property type="project" value="InterPro"/>
</dbReference>
<dbReference type="Gene3D" id="3.90.1310.10">
    <property type="entry name" value="Penicillin-binding protein 2a (Domain 2)"/>
    <property type="match status" value="1"/>
</dbReference>
<gene>
    <name evidence="6" type="primary">ftsI</name>
    <name evidence="6" type="ORF">DSCO28_35250</name>
</gene>
<accession>A0A5K7ZRX4</accession>
<dbReference type="InterPro" id="IPR012338">
    <property type="entry name" value="Beta-lactam/transpept-like"/>
</dbReference>
<proteinExistence type="predicted"/>
<feature type="domain" description="Penicillin-binding protein transpeptidase" evidence="4">
    <location>
        <begin position="244"/>
        <end position="550"/>
    </location>
</feature>
<dbReference type="Gene3D" id="3.40.710.10">
    <property type="entry name" value="DD-peptidase/beta-lactamase superfamily"/>
    <property type="match status" value="1"/>
</dbReference>
<dbReference type="KEGG" id="dov:DSCO28_35250"/>
<keyword evidence="3" id="KW-0472">Membrane</keyword>
<comment type="subcellular location">
    <subcellularLocation>
        <location evidence="1">Membrane</location>
    </subcellularLocation>
</comment>
<evidence type="ECO:0000256" key="2">
    <source>
        <dbReference type="ARBA" id="ARBA00022645"/>
    </source>
</evidence>
<dbReference type="GO" id="GO:0071555">
    <property type="term" value="P:cell wall organization"/>
    <property type="evidence" value="ECO:0007669"/>
    <property type="project" value="TreeGrafter"/>
</dbReference>
<keyword evidence="2" id="KW-0645">Protease</keyword>
<dbReference type="InterPro" id="IPR050515">
    <property type="entry name" value="Beta-lactam/transpept"/>
</dbReference>
<dbReference type="Gene3D" id="3.30.450.330">
    <property type="match status" value="1"/>
</dbReference>
<dbReference type="PANTHER" id="PTHR30627:SF1">
    <property type="entry name" value="PEPTIDOGLYCAN D,D-TRANSPEPTIDASE FTSI"/>
    <property type="match status" value="1"/>
</dbReference>
<dbReference type="RefSeq" id="WP_155323282.1">
    <property type="nucleotide sequence ID" value="NZ_AP021876.1"/>
</dbReference>
<dbReference type="Pfam" id="PF00905">
    <property type="entry name" value="Transpeptidase"/>
    <property type="match status" value="1"/>
</dbReference>
<dbReference type="Gene3D" id="1.10.150.770">
    <property type="match status" value="1"/>
</dbReference>
<evidence type="ECO:0000256" key="1">
    <source>
        <dbReference type="ARBA" id="ARBA00004370"/>
    </source>
</evidence>
<dbReference type="GO" id="GO:0005886">
    <property type="term" value="C:plasma membrane"/>
    <property type="evidence" value="ECO:0007669"/>
    <property type="project" value="TreeGrafter"/>
</dbReference>
<dbReference type="PANTHER" id="PTHR30627">
    <property type="entry name" value="PEPTIDOGLYCAN D,D-TRANSPEPTIDASE"/>
    <property type="match status" value="1"/>
</dbReference>
<dbReference type="AlphaFoldDB" id="A0A5K7ZRX4"/>
<dbReference type="EMBL" id="AP021876">
    <property type="protein sequence ID" value="BBO82959.1"/>
    <property type="molecule type" value="Genomic_DNA"/>
</dbReference>
<keyword evidence="2" id="KW-0378">Hydrolase</keyword>
<evidence type="ECO:0000259" key="5">
    <source>
        <dbReference type="Pfam" id="PF03717"/>
    </source>
</evidence>
<keyword evidence="2" id="KW-0121">Carboxypeptidase</keyword>
<reference evidence="6 7" key="1">
    <citation type="submission" date="2019-11" db="EMBL/GenBank/DDBJ databases">
        <title>Comparative genomics of hydrocarbon-degrading Desulfosarcina strains.</title>
        <authorList>
            <person name="Watanabe M."/>
            <person name="Kojima H."/>
            <person name="Fukui M."/>
        </authorList>
    </citation>
    <scope>NUCLEOTIDE SEQUENCE [LARGE SCALE GENOMIC DNA]</scope>
    <source>
        <strain evidence="6 7">28bB2T</strain>
    </source>
</reference>
<dbReference type="InterPro" id="IPR036138">
    <property type="entry name" value="PBP_dimer_sf"/>
</dbReference>
<dbReference type="InterPro" id="IPR001460">
    <property type="entry name" value="PCN-bd_Tpept"/>
</dbReference>
<dbReference type="Proteomes" id="UP000425960">
    <property type="component" value="Chromosome"/>
</dbReference>
<evidence type="ECO:0000256" key="3">
    <source>
        <dbReference type="ARBA" id="ARBA00023136"/>
    </source>
</evidence>
<dbReference type="InterPro" id="IPR005311">
    <property type="entry name" value="PBP_dimer"/>
</dbReference>
<sequence>MTQPPINTRMRLRTGIVGAFFMLALGVITAQAVRLNVFQGAWLSERAAREYERAMVVQGKRGAITDRNGTPLAVSIDSASIAAYPRQIENRQAAARQLARALGQSRQEVAKRLDPKRGFVWIKRQAVPRQAEAVRALGLKGIDFISEHSRYYPNKTLAAQLVGFSGIDSRGLEGLEFYFDGDLKGREEEMTIFRDALGRRFEGVGLPDQLTEGNNVVLTIDSTIQHIAQKALETSVTTYKAESGMAVVMTPATGEVLALAHYPFFNPNRYGEYCRSSWRNRAVTDSFEPGSTMKMFSAAAAIDSGVCSPSTIFYCENGEYRVGRNTVHDTKPHGWLSLQQIVKYSSNIGSVKMAEKLGSQQLYNYLYAFGFGQRSGIACPGETAGSLSPFRSWSAIDTGAISFGQGVSVSAIQLATAASAIANGGMLMKPQLVRSVTDRNGRTIKRYSPEPVRQVISTHTAAEMRRILKTAISEGGTGVNAAIQGYSVCGKTGTAQKIDSSGTYAKGRYLSSFIGFAPADQPELTILVIVDEPTVQCYGGIVAAPAFRQIALETLGYLNIPPGRDADQLQVSRGDRLKG</sequence>
<dbReference type="Pfam" id="PF03717">
    <property type="entry name" value="PBP_dimer"/>
    <property type="match status" value="1"/>
</dbReference>
<evidence type="ECO:0000313" key="6">
    <source>
        <dbReference type="EMBL" id="BBO82959.1"/>
    </source>
</evidence>
<evidence type="ECO:0000313" key="7">
    <source>
        <dbReference type="Proteomes" id="UP000425960"/>
    </source>
</evidence>
<dbReference type="SUPFAM" id="SSF56519">
    <property type="entry name" value="Penicillin binding protein dimerisation domain"/>
    <property type="match status" value="1"/>
</dbReference>
<name>A0A5K7ZRX4_9BACT</name>
<protein>
    <submittedName>
        <fullName evidence="6">Penicillin-binding protein</fullName>
    </submittedName>
</protein>
<evidence type="ECO:0000259" key="4">
    <source>
        <dbReference type="Pfam" id="PF00905"/>
    </source>
</evidence>
<organism evidence="6 7">
    <name type="scientific">Desulfosarcina ovata subsp. sediminis</name>
    <dbReference type="NCBI Taxonomy" id="885957"/>
    <lineage>
        <taxon>Bacteria</taxon>
        <taxon>Pseudomonadati</taxon>
        <taxon>Thermodesulfobacteriota</taxon>
        <taxon>Desulfobacteria</taxon>
        <taxon>Desulfobacterales</taxon>
        <taxon>Desulfosarcinaceae</taxon>
        <taxon>Desulfosarcina</taxon>
    </lineage>
</organism>
<dbReference type="SUPFAM" id="SSF56601">
    <property type="entry name" value="beta-lactamase/transpeptidase-like"/>
    <property type="match status" value="1"/>
</dbReference>
<feature type="domain" description="Penicillin-binding protein dimerisation" evidence="5">
    <location>
        <begin position="58"/>
        <end position="201"/>
    </location>
</feature>
<dbReference type="GO" id="GO:0004180">
    <property type="term" value="F:carboxypeptidase activity"/>
    <property type="evidence" value="ECO:0007669"/>
    <property type="project" value="UniProtKB-KW"/>
</dbReference>